<dbReference type="InterPro" id="IPR001851">
    <property type="entry name" value="ABC_transp_permease"/>
</dbReference>
<reference evidence="7 8" key="1">
    <citation type="submission" date="2022-06" db="EMBL/GenBank/DDBJ databases">
        <title>Isolation of gut microbiota from human fecal samples.</title>
        <authorList>
            <person name="Pamer E.G."/>
            <person name="Barat B."/>
            <person name="Waligurski E."/>
            <person name="Medina S."/>
            <person name="Paddock L."/>
            <person name="Mostad J."/>
        </authorList>
    </citation>
    <scope>NUCLEOTIDE SEQUENCE [LARGE SCALE GENOMIC DNA]</scope>
    <source>
        <strain evidence="7 8">DFI.9.90</strain>
    </source>
</reference>
<feature type="transmembrane region" description="Helical" evidence="6">
    <location>
        <begin position="62"/>
        <end position="83"/>
    </location>
</feature>
<evidence type="ECO:0000256" key="2">
    <source>
        <dbReference type="ARBA" id="ARBA00022475"/>
    </source>
</evidence>
<name>A0AAW5K586_9BACT</name>
<comment type="subcellular location">
    <subcellularLocation>
        <location evidence="1">Cell membrane</location>
        <topology evidence="1">Multi-pass membrane protein</topology>
    </subcellularLocation>
</comment>
<keyword evidence="8" id="KW-1185">Reference proteome</keyword>
<keyword evidence="2" id="KW-1003">Cell membrane</keyword>
<sequence>MMKNSTKLTLNVICLGLLALFLWWAQDSLDGYKIQVLNLIAVNAILAISLNLIYGFTGMFSLAHAGFMAIGAYVTAILILPAAQKEMMYILEPMMWPFSVMHAPFFIAVVAGGLVAALVGLLMALPCLKLGGDYLGIATLGFGEIIRVLFTNMTPVTNGALGLKGIPAYANLGWNYFWCVLTFYVIVKLLSSNFGNTLRAVRDDEVAAKAMGINTFRTKTISFVIGAFFAGVGGALMGSLITTIDPKMFNFQLTFNILMFVVVGGLGSITGSLIGTVVITVLLEWLRFVEDSITIFSWEFAGVPGMRMLIFSLLLLFIILYRREGIIGGYEFSWDSAARLAKRIFRGKGARANG</sequence>
<evidence type="ECO:0000256" key="5">
    <source>
        <dbReference type="ARBA" id="ARBA00023136"/>
    </source>
</evidence>
<evidence type="ECO:0000256" key="1">
    <source>
        <dbReference type="ARBA" id="ARBA00004651"/>
    </source>
</evidence>
<dbReference type="InterPro" id="IPR043428">
    <property type="entry name" value="LivM-like"/>
</dbReference>
<dbReference type="AlphaFoldDB" id="A0AAW5K586"/>
<evidence type="ECO:0000313" key="7">
    <source>
        <dbReference type="EMBL" id="MCQ4815592.1"/>
    </source>
</evidence>
<evidence type="ECO:0000256" key="4">
    <source>
        <dbReference type="ARBA" id="ARBA00022989"/>
    </source>
</evidence>
<gene>
    <name evidence="7" type="ORF">NE630_14225</name>
</gene>
<feature type="transmembrane region" description="Helical" evidence="6">
    <location>
        <begin position="36"/>
        <end position="56"/>
    </location>
</feature>
<organism evidence="7 8">
    <name type="scientific">Cloacibacillus evryensis</name>
    <dbReference type="NCBI Taxonomy" id="508460"/>
    <lineage>
        <taxon>Bacteria</taxon>
        <taxon>Thermotogati</taxon>
        <taxon>Synergistota</taxon>
        <taxon>Synergistia</taxon>
        <taxon>Synergistales</taxon>
        <taxon>Synergistaceae</taxon>
        <taxon>Cloacibacillus</taxon>
    </lineage>
</organism>
<dbReference type="Proteomes" id="UP001205919">
    <property type="component" value="Unassembled WGS sequence"/>
</dbReference>
<keyword evidence="3 6" id="KW-0812">Transmembrane</keyword>
<dbReference type="PANTHER" id="PTHR30482">
    <property type="entry name" value="HIGH-AFFINITY BRANCHED-CHAIN AMINO ACID TRANSPORT SYSTEM PERMEASE"/>
    <property type="match status" value="1"/>
</dbReference>
<protein>
    <submittedName>
        <fullName evidence="7">Branched-chain amino acid ABC transporter permease</fullName>
    </submittedName>
</protein>
<feature type="transmembrane region" description="Helical" evidence="6">
    <location>
        <begin position="103"/>
        <end position="125"/>
    </location>
</feature>
<accession>A0AAW5K586</accession>
<dbReference type="GO" id="GO:0005886">
    <property type="term" value="C:plasma membrane"/>
    <property type="evidence" value="ECO:0007669"/>
    <property type="project" value="UniProtKB-SubCell"/>
</dbReference>
<feature type="transmembrane region" description="Helical" evidence="6">
    <location>
        <begin position="221"/>
        <end position="241"/>
    </location>
</feature>
<dbReference type="CDD" id="cd06581">
    <property type="entry name" value="TM_PBP1_LivM_like"/>
    <property type="match status" value="1"/>
</dbReference>
<feature type="transmembrane region" description="Helical" evidence="6">
    <location>
        <begin position="171"/>
        <end position="190"/>
    </location>
</feature>
<feature type="transmembrane region" description="Helical" evidence="6">
    <location>
        <begin position="131"/>
        <end position="150"/>
    </location>
</feature>
<feature type="transmembrane region" description="Helical" evidence="6">
    <location>
        <begin position="253"/>
        <end position="283"/>
    </location>
</feature>
<dbReference type="Pfam" id="PF02653">
    <property type="entry name" value="BPD_transp_2"/>
    <property type="match status" value="1"/>
</dbReference>
<dbReference type="RefSeq" id="WP_008710473.1">
    <property type="nucleotide sequence ID" value="NZ_CABKQM010000006.1"/>
</dbReference>
<evidence type="ECO:0000256" key="6">
    <source>
        <dbReference type="SAM" id="Phobius"/>
    </source>
</evidence>
<keyword evidence="5 6" id="KW-0472">Membrane</keyword>
<dbReference type="GeneID" id="95755500"/>
<dbReference type="GO" id="GO:0015658">
    <property type="term" value="F:branched-chain amino acid transmembrane transporter activity"/>
    <property type="evidence" value="ECO:0007669"/>
    <property type="project" value="InterPro"/>
</dbReference>
<feature type="transmembrane region" description="Helical" evidence="6">
    <location>
        <begin position="6"/>
        <end position="24"/>
    </location>
</feature>
<keyword evidence="4 6" id="KW-1133">Transmembrane helix</keyword>
<feature type="transmembrane region" description="Helical" evidence="6">
    <location>
        <begin position="295"/>
        <end position="321"/>
    </location>
</feature>
<comment type="caution">
    <text evidence="7">The sequence shown here is derived from an EMBL/GenBank/DDBJ whole genome shotgun (WGS) entry which is preliminary data.</text>
</comment>
<dbReference type="PANTHER" id="PTHR30482:SF10">
    <property type="entry name" value="HIGH-AFFINITY BRANCHED-CHAIN AMINO ACID TRANSPORT PROTEIN BRAE"/>
    <property type="match status" value="1"/>
</dbReference>
<evidence type="ECO:0000256" key="3">
    <source>
        <dbReference type="ARBA" id="ARBA00022692"/>
    </source>
</evidence>
<proteinExistence type="predicted"/>
<dbReference type="EMBL" id="JANFYT010000044">
    <property type="protein sequence ID" value="MCQ4815592.1"/>
    <property type="molecule type" value="Genomic_DNA"/>
</dbReference>
<evidence type="ECO:0000313" key="8">
    <source>
        <dbReference type="Proteomes" id="UP001205919"/>
    </source>
</evidence>